<keyword evidence="2" id="KW-1185">Reference proteome</keyword>
<comment type="caution">
    <text evidence="1">The sequence shown here is derived from an EMBL/GenBank/DDBJ whole genome shotgun (WGS) entry which is preliminary data.</text>
</comment>
<evidence type="ECO:0000313" key="1">
    <source>
        <dbReference type="EMBL" id="PRQ33148.1"/>
    </source>
</evidence>
<gene>
    <name evidence="1" type="ORF">RchiOBHm_Chr5g0054301</name>
</gene>
<sequence length="63" mass="7079">MSIFQLAPRDIYSCVRHCLLHPNFQAIFDCFQPSPISFCCLLRSGLMASSSRNGLSSASFFKM</sequence>
<reference evidence="1 2" key="1">
    <citation type="journal article" date="2018" name="Nat. Genet.">
        <title>The Rosa genome provides new insights in the design of modern roses.</title>
        <authorList>
            <person name="Bendahmane M."/>
        </authorList>
    </citation>
    <scope>NUCLEOTIDE SEQUENCE [LARGE SCALE GENOMIC DNA]</scope>
    <source>
        <strain evidence="2">cv. Old Blush</strain>
    </source>
</reference>
<dbReference type="Gramene" id="PRQ33148">
    <property type="protein sequence ID" value="PRQ33148"/>
    <property type="gene ID" value="RchiOBHm_Chr5g0054301"/>
</dbReference>
<accession>A0A2P6QG50</accession>
<dbReference type="Proteomes" id="UP000238479">
    <property type="component" value="Chromosome 5"/>
</dbReference>
<dbReference type="AlphaFoldDB" id="A0A2P6QG50"/>
<protein>
    <submittedName>
        <fullName evidence="1">Uncharacterized protein</fullName>
    </submittedName>
</protein>
<dbReference type="EMBL" id="PDCK01000043">
    <property type="protein sequence ID" value="PRQ33148.1"/>
    <property type="molecule type" value="Genomic_DNA"/>
</dbReference>
<organism evidence="1 2">
    <name type="scientific">Rosa chinensis</name>
    <name type="common">China rose</name>
    <dbReference type="NCBI Taxonomy" id="74649"/>
    <lineage>
        <taxon>Eukaryota</taxon>
        <taxon>Viridiplantae</taxon>
        <taxon>Streptophyta</taxon>
        <taxon>Embryophyta</taxon>
        <taxon>Tracheophyta</taxon>
        <taxon>Spermatophyta</taxon>
        <taxon>Magnoliopsida</taxon>
        <taxon>eudicotyledons</taxon>
        <taxon>Gunneridae</taxon>
        <taxon>Pentapetalae</taxon>
        <taxon>rosids</taxon>
        <taxon>fabids</taxon>
        <taxon>Rosales</taxon>
        <taxon>Rosaceae</taxon>
        <taxon>Rosoideae</taxon>
        <taxon>Rosoideae incertae sedis</taxon>
        <taxon>Rosa</taxon>
    </lineage>
</organism>
<proteinExistence type="predicted"/>
<evidence type="ECO:0000313" key="2">
    <source>
        <dbReference type="Proteomes" id="UP000238479"/>
    </source>
</evidence>
<name>A0A2P6QG50_ROSCH</name>